<dbReference type="NCBIfam" id="NF006731">
    <property type="entry name" value="PRK09262.1"/>
    <property type="match status" value="1"/>
</dbReference>
<sequence length="218" mass="22221">MGETTDLAQIPPGLLDEVASFGTATLHEAAGRIGALPGAIAPLDRGMRLRGRALPVFSPAGDNLALHHAIALAQPGDILVVSHGGTLSHGPFGDILALAAQARGIAGLVIDGAVRDSDSLIAMNFPVFARGCSIQGTIKRDPGTVGVPVLIGTVTVYPGDVVIGDADGVVVLPPTQLAAIHATALDRLAAEADMRERIVKGHLTLDLLGLRGLLPKDG</sequence>
<dbReference type="AlphaFoldDB" id="A0A7W6GKR0"/>
<dbReference type="CDD" id="cd16841">
    <property type="entry name" value="RraA_family"/>
    <property type="match status" value="1"/>
</dbReference>
<dbReference type="InterPro" id="IPR005493">
    <property type="entry name" value="RraA/RraA-like"/>
</dbReference>
<dbReference type="SUPFAM" id="SSF89562">
    <property type="entry name" value="RraA-like"/>
    <property type="match status" value="1"/>
</dbReference>
<evidence type="ECO:0000256" key="3">
    <source>
        <dbReference type="ARBA" id="ARBA00029596"/>
    </source>
</evidence>
<dbReference type="EMBL" id="JACIEE010000007">
    <property type="protein sequence ID" value="MBB3978587.1"/>
    <property type="molecule type" value="Genomic_DNA"/>
</dbReference>
<protein>
    <recommendedName>
        <fullName evidence="2">Putative 4-hydroxy-4-methyl-2-oxoglutarate aldolase</fullName>
    </recommendedName>
    <alternativeName>
        <fullName evidence="3">Regulator of ribonuclease activity homolog</fullName>
    </alternativeName>
    <alternativeName>
        <fullName evidence="4">RraA-like protein</fullName>
    </alternativeName>
</protein>
<dbReference type="Gene3D" id="3.50.30.40">
    <property type="entry name" value="Ribonuclease E inhibitor RraA/RraA-like"/>
    <property type="match status" value="1"/>
</dbReference>
<comment type="caution">
    <text evidence="6">The sequence shown here is derived from an EMBL/GenBank/DDBJ whole genome shotgun (WGS) entry which is preliminary data.</text>
</comment>
<keyword evidence="6" id="KW-0456">Lyase</keyword>
<gene>
    <name evidence="6" type="ORF">GGQ64_003821</name>
</gene>
<name>A0A7W6GKR0_9HYPH</name>
<evidence type="ECO:0000313" key="6">
    <source>
        <dbReference type="EMBL" id="MBB3978587.1"/>
    </source>
</evidence>
<dbReference type="RefSeq" id="WP_183806818.1">
    <property type="nucleotide sequence ID" value="NZ_JACIEE010000007.1"/>
</dbReference>
<dbReference type="PANTHER" id="PTHR33254:SF4">
    <property type="entry name" value="4-HYDROXY-4-METHYL-2-OXOGLUTARATE ALDOLASE 3-RELATED"/>
    <property type="match status" value="1"/>
</dbReference>
<comment type="cofactor">
    <cofactor evidence="5">
        <name>Mg(2+)</name>
        <dbReference type="ChEBI" id="CHEBI:18420"/>
    </cofactor>
</comment>
<reference evidence="6 7" key="1">
    <citation type="submission" date="2020-08" db="EMBL/GenBank/DDBJ databases">
        <title>Genomic Encyclopedia of Type Strains, Phase IV (KMG-IV): sequencing the most valuable type-strain genomes for metagenomic binning, comparative biology and taxonomic classification.</title>
        <authorList>
            <person name="Goeker M."/>
        </authorList>
    </citation>
    <scope>NUCLEOTIDE SEQUENCE [LARGE SCALE GENOMIC DNA]</scope>
    <source>
        <strain evidence="6 7">DSM 100211</strain>
    </source>
</reference>
<feature type="binding site" evidence="5">
    <location>
        <position position="115"/>
    </location>
    <ligand>
        <name>substrate</name>
    </ligand>
</feature>
<dbReference type="GO" id="GO:0046872">
    <property type="term" value="F:metal ion binding"/>
    <property type="evidence" value="ECO:0007669"/>
    <property type="project" value="UniProtKB-KW"/>
</dbReference>
<comment type="cofactor">
    <cofactor evidence="1">
        <name>a divalent metal cation</name>
        <dbReference type="ChEBI" id="CHEBI:60240"/>
    </cofactor>
</comment>
<evidence type="ECO:0000256" key="2">
    <source>
        <dbReference type="ARBA" id="ARBA00016549"/>
    </source>
</evidence>
<accession>A0A7W6GKR0</accession>
<dbReference type="Proteomes" id="UP000574761">
    <property type="component" value="Unassembled WGS sequence"/>
</dbReference>
<dbReference type="PANTHER" id="PTHR33254">
    <property type="entry name" value="4-HYDROXY-4-METHYL-2-OXOGLUTARATE ALDOLASE 3-RELATED"/>
    <property type="match status" value="1"/>
</dbReference>
<keyword evidence="7" id="KW-1185">Reference proteome</keyword>
<dbReference type="InterPro" id="IPR036704">
    <property type="entry name" value="RraA/RraA-like_sf"/>
</dbReference>
<evidence type="ECO:0000256" key="1">
    <source>
        <dbReference type="ARBA" id="ARBA00001968"/>
    </source>
</evidence>
<keyword evidence="5" id="KW-0460">Magnesium</keyword>
<keyword evidence="5" id="KW-0479">Metal-binding</keyword>
<dbReference type="Pfam" id="PF03737">
    <property type="entry name" value="RraA-like"/>
    <property type="match status" value="1"/>
</dbReference>
<feature type="binding site" evidence="5">
    <location>
        <position position="116"/>
    </location>
    <ligand>
        <name>Mg(2+)</name>
        <dbReference type="ChEBI" id="CHEBI:18420"/>
    </ligand>
</feature>
<organism evidence="6 7">
    <name type="scientific">Mycoplana azooxidifex</name>
    <dbReference type="NCBI Taxonomy" id="1636188"/>
    <lineage>
        <taxon>Bacteria</taxon>
        <taxon>Pseudomonadati</taxon>
        <taxon>Pseudomonadota</taxon>
        <taxon>Alphaproteobacteria</taxon>
        <taxon>Hyphomicrobiales</taxon>
        <taxon>Rhizobiaceae</taxon>
        <taxon>Mycoplana</taxon>
    </lineage>
</organism>
<feature type="binding site" evidence="5">
    <location>
        <begin position="93"/>
        <end position="96"/>
    </location>
    <ligand>
        <name>substrate</name>
    </ligand>
</feature>
<evidence type="ECO:0000256" key="5">
    <source>
        <dbReference type="PIRSR" id="PIRSR605493-1"/>
    </source>
</evidence>
<dbReference type="GO" id="GO:0016829">
    <property type="term" value="F:lyase activity"/>
    <property type="evidence" value="ECO:0007669"/>
    <property type="project" value="UniProtKB-KW"/>
</dbReference>
<evidence type="ECO:0000313" key="7">
    <source>
        <dbReference type="Proteomes" id="UP000574761"/>
    </source>
</evidence>
<proteinExistence type="predicted"/>
<evidence type="ECO:0000256" key="4">
    <source>
        <dbReference type="ARBA" id="ARBA00030169"/>
    </source>
</evidence>